<dbReference type="PROSITE" id="PS50305">
    <property type="entry name" value="SIRTUIN"/>
    <property type="match status" value="1"/>
</dbReference>
<proteinExistence type="predicted"/>
<evidence type="ECO:0000259" key="5">
    <source>
        <dbReference type="PROSITE" id="PS50305"/>
    </source>
</evidence>
<dbReference type="InterPro" id="IPR029035">
    <property type="entry name" value="DHS-like_NAD/FAD-binding_dom"/>
</dbReference>
<dbReference type="InterPro" id="IPR050134">
    <property type="entry name" value="NAD-dep_sirtuin_deacylases"/>
</dbReference>
<dbReference type="EMBL" id="ASWA01000002">
    <property type="protein sequence ID" value="EOT70302.1"/>
    <property type="molecule type" value="Genomic_DNA"/>
</dbReference>
<evidence type="ECO:0000256" key="1">
    <source>
        <dbReference type="ARBA" id="ARBA00012928"/>
    </source>
</evidence>
<dbReference type="PANTHER" id="PTHR11085">
    <property type="entry name" value="NAD-DEPENDENT PROTEIN DEACYLASE SIRTUIN-5, MITOCHONDRIAL-RELATED"/>
    <property type="match status" value="1"/>
</dbReference>
<gene>
    <name evidence="7" type="ORF">I585_01782</name>
    <name evidence="6" type="ORF">UAI_03956</name>
</gene>
<dbReference type="SUPFAM" id="SSF52467">
    <property type="entry name" value="DHS-like NAD/FAD-binding domain"/>
    <property type="match status" value="1"/>
</dbReference>
<feature type="active site" description="Proton acceptor" evidence="4">
    <location>
        <position position="117"/>
    </location>
</feature>
<dbReference type="InterPro" id="IPR003000">
    <property type="entry name" value="Sirtuin"/>
</dbReference>
<evidence type="ECO:0000313" key="6">
    <source>
        <dbReference type="EMBL" id="EOH72372.1"/>
    </source>
</evidence>
<reference evidence="6 8" key="1">
    <citation type="submission" date="2013-02" db="EMBL/GenBank/DDBJ databases">
        <title>The Genome Sequence of Enterococcus malodoratus ATCC_43197.</title>
        <authorList>
            <consortium name="The Broad Institute Genome Sequencing Platform"/>
            <consortium name="The Broad Institute Genome Sequencing Center for Infectious Disease"/>
            <person name="Earl A.M."/>
            <person name="Gilmore M.S."/>
            <person name="Lebreton F."/>
            <person name="Walker B."/>
            <person name="Young S.K."/>
            <person name="Zeng Q."/>
            <person name="Gargeya S."/>
            <person name="Fitzgerald M."/>
            <person name="Haas B."/>
            <person name="Abouelleil A."/>
            <person name="Alvarado L."/>
            <person name="Arachchi H.M."/>
            <person name="Berlin A.M."/>
            <person name="Chapman S.B."/>
            <person name="Dewar J."/>
            <person name="Goldberg J."/>
            <person name="Griggs A."/>
            <person name="Gujja S."/>
            <person name="Hansen M."/>
            <person name="Howarth C."/>
            <person name="Imamovic A."/>
            <person name="Larimer J."/>
            <person name="McCowan C."/>
            <person name="Murphy C."/>
            <person name="Neiman D."/>
            <person name="Pearson M."/>
            <person name="Priest M."/>
            <person name="Roberts A."/>
            <person name="Saif S."/>
            <person name="Shea T."/>
            <person name="Sisk P."/>
            <person name="Sykes S."/>
            <person name="Wortman J."/>
            <person name="Nusbaum C."/>
            <person name="Birren B."/>
        </authorList>
    </citation>
    <scope>NUCLEOTIDE SEQUENCE [LARGE SCALE GENOMIC DNA]</scope>
    <source>
        <strain evidence="6 8">ATCC 43197</strain>
    </source>
</reference>
<evidence type="ECO:0000256" key="2">
    <source>
        <dbReference type="ARBA" id="ARBA00022679"/>
    </source>
</evidence>
<dbReference type="Gene3D" id="3.40.50.1220">
    <property type="entry name" value="TPP-binding domain"/>
    <property type="match status" value="1"/>
</dbReference>
<evidence type="ECO:0000256" key="4">
    <source>
        <dbReference type="PROSITE-ProRule" id="PRU00236"/>
    </source>
</evidence>
<protein>
    <recommendedName>
        <fullName evidence="1">protein acetyllysine N-acetyltransferase</fullName>
        <ecNumber evidence="1">2.3.1.286</ecNumber>
    </recommendedName>
</protein>
<dbReference type="NCBIfam" id="NF001752">
    <property type="entry name" value="PRK00481.1-1"/>
    <property type="match status" value="1"/>
</dbReference>
<dbReference type="PATRIC" id="fig|1158601.3.peg.3926"/>
<evidence type="ECO:0000256" key="3">
    <source>
        <dbReference type="ARBA" id="ARBA00023027"/>
    </source>
</evidence>
<dbReference type="GO" id="GO:0046872">
    <property type="term" value="F:metal ion binding"/>
    <property type="evidence" value="ECO:0007669"/>
    <property type="project" value="UniProtKB-KW"/>
</dbReference>
<feature type="binding site" evidence="4">
    <location>
        <position position="125"/>
    </location>
    <ligand>
        <name>Zn(2+)</name>
        <dbReference type="ChEBI" id="CHEBI:29105"/>
    </ligand>
</feature>
<dbReference type="EMBL" id="AJAK01000030">
    <property type="protein sequence ID" value="EOH72372.1"/>
    <property type="molecule type" value="Genomic_DNA"/>
</dbReference>
<feature type="binding site" evidence="4">
    <location>
        <position position="128"/>
    </location>
    <ligand>
        <name>Zn(2+)</name>
        <dbReference type="ChEBI" id="CHEBI:29105"/>
    </ligand>
</feature>
<comment type="caution">
    <text evidence="6">The sequence shown here is derived from an EMBL/GenBank/DDBJ whole genome shotgun (WGS) entry which is preliminary data.</text>
</comment>
<reference evidence="7 9" key="2">
    <citation type="submission" date="2013-03" db="EMBL/GenBank/DDBJ databases">
        <title>The Genome Sequence of Enterococcus malodoratus ATCC_43197 (PacBio/Illumina hybrid assembly).</title>
        <authorList>
            <consortium name="The Broad Institute Genomics Platform"/>
            <consortium name="The Broad Institute Genome Sequencing Center for Infectious Disease"/>
            <person name="Earl A."/>
            <person name="Russ C."/>
            <person name="Gilmore M."/>
            <person name="Surin D."/>
            <person name="Walker B."/>
            <person name="Young S."/>
            <person name="Zeng Q."/>
            <person name="Gargeya S."/>
            <person name="Fitzgerald M."/>
            <person name="Haas B."/>
            <person name="Abouelleil A."/>
            <person name="Allen A.W."/>
            <person name="Alvarado L."/>
            <person name="Arachchi H.M."/>
            <person name="Berlin A.M."/>
            <person name="Chapman S.B."/>
            <person name="Gainer-Dewar J."/>
            <person name="Goldberg J."/>
            <person name="Griggs A."/>
            <person name="Gujja S."/>
            <person name="Hansen M."/>
            <person name="Howarth C."/>
            <person name="Imamovic A."/>
            <person name="Ireland A."/>
            <person name="Larimer J."/>
            <person name="McCowan C."/>
            <person name="Murphy C."/>
            <person name="Pearson M."/>
            <person name="Poon T.W."/>
            <person name="Priest M."/>
            <person name="Roberts A."/>
            <person name="Saif S."/>
            <person name="Shea T."/>
            <person name="Sisk P."/>
            <person name="Sykes S."/>
            <person name="Wortman J."/>
            <person name="Nusbaum C."/>
            <person name="Birren B."/>
        </authorList>
    </citation>
    <scope>NUCLEOTIDE SEQUENCE [LARGE SCALE GENOMIC DNA]</scope>
    <source>
        <strain evidence="7 9">ATCC 43197</strain>
    </source>
</reference>
<accession>R2NK01</accession>
<organism evidence="6 8">
    <name type="scientific">Enterococcus malodoratus ATCC 43197</name>
    <dbReference type="NCBI Taxonomy" id="1158601"/>
    <lineage>
        <taxon>Bacteria</taxon>
        <taxon>Bacillati</taxon>
        <taxon>Bacillota</taxon>
        <taxon>Bacilli</taxon>
        <taxon>Lactobacillales</taxon>
        <taxon>Enterococcaceae</taxon>
        <taxon>Enterococcus</taxon>
    </lineage>
</organism>
<dbReference type="Proteomes" id="UP000014148">
    <property type="component" value="Unassembled WGS sequence"/>
</dbReference>
<name>R2NK01_9ENTE</name>
<feature type="domain" description="Deacetylase sirtuin-type" evidence="5">
    <location>
        <begin position="1"/>
        <end position="232"/>
    </location>
</feature>
<keyword evidence="9" id="KW-1185">Reference proteome</keyword>
<dbReference type="STRING" id="71451.RV07_GL000298"/>
<evidence type="ECO:0000313" key="8">
    <source>
        <dbReference type="Proteomes" id="UP000013783"/>
    </source>
</evidence>
<keyword evidence="4" id="KW-0479">Metal-binding</keyword>
<dbReference type="InterPro" id="IPR026591">
    <property type="entry name" value="Sirtuin_cat_small_dom_sf"/>
</dbReference>
<dbReference type="Proteomes" id="UP000013783">
    <property type="component" value="Unassembled WGS sequence"/>
</dbReference>
<dbReference type="AlphaFoldDB" id="R2NK01"/>
<evidence type="ECO:0000313" key="9">
    <source>
        <dbReference type="Proteomes" id="UP000014148"/>
    </source>
</evidence>
<dbReference type="PANTHER" id="PTHR11085:SF4">
    <property type="entry name" value="NAD-DEPENDENT PROTEIN DEACYLASE"/>
    <property type="match status" value="1"/>
</dbReference>
<dbReference type="OrthoDB" id="9800582at2"/>
<dbReference type="EC" id="2.3.1.286" evidence="1"/>
<dbReference type="eggNOG" id="COG0846">
    <property type="taxonomic scope" value="Bacteria"/>
</dbReference>
<dbReference type="RefSeq" id="WP_010742728.1">
    <property type="nucleotide sequence ID" value="NZ_KB946253.1"/>
</dbReference>
<dbReference type="GO" id="GO:0017136">
    <property type="term" value="F:histone deacetylase activity, NAD-dependent"/>
    <property type="evidence" value="ECO:0007669"/>
    <property type="project" value="TreeGrafter"/>
</dbReference>
<sequence>MEITIDQAVKMIQQSKKITFLTGAGVSTPSGVPDYRSLQGVYHGLEAPEYLLSNECLIHEPEKFYQFVKHLYHEKARPNIIHQAMAQMEKTKDVWVVSQNIDGLHAAAGSQHLVNFHGSLYDCYCRKCHQSVDWSEYLQSDQHEDCGGQIRPNIVLYGEGFEEAVIQQAIAAVRNAELVVIVGTSFQVHPFCDLIYEKSRDTNVLVINQTPIQLTGEYSFVQTNGTTVFEKV</sequence>
<dbReference type="GO" id="GO:0070403">
    <property type="term" value="F:NAD+ binding"/>
    <property type="evidence" value="ECO:0007669"/>
    <property type="project" value="InterPro"/>
</dbReference>
<evidence type="ECO:0000313" key="7">
    <source>
        <dbReference type="EMBL" id="EOT70302.1"/>
    </source>
</evidence>
<dbReference type="InterPro" id="IPR026590">
    <property type="entry name" value="Ssirtuin_cat_dom"/>
</dbReference>
<keyword evidence="2" id="KW-0808">Transferase</keyword>
<feature type="binding site" evidence="4">
    <location>
        <position position="146"/>
    </location>
    <ligand>
        <name>Zn(2+)</name>
        <dbReference type="ChEBI" id="CHEBI:29105"/>
    </ligand>
</feature>
<keyword evidence="3" id="KW-0520">NAD</keyword>
<keyword evidence="4" id="KW-0862">Zinc</keyword>
<dbReference type="Pfam" id="PF02146">
    <property type="entry name" value="SIR2"/>
    <property type="match status" value="1"/>
</dbReference>
<dbReference type="Gene3D" id="3.30.1600.10">
    <property type="entry name" value="SIR2/SIRT2 'Small Domain"/>
    <property type="match status" value="1"/>
</dbReference>
<feature type="binding site" evidence="4">
    <location>
        <position position="143"/>
    </location>
    <ligand>
        <name>Zn(2+)</name>
        <dbReference type="ChEBI" id="CHEBI:29105"/>
    </ligand>
</feature>